<dbReference type="Proteomes" id="UP001239445">
    <property type="component" value="Unassembled WGS sequence"/>
</dbReference>
<feature type="domain" description="RING-type" evidence="11">
    <location>
        <begin position="12"/>
        <end position="207"/>
    </location>
</feature>
<dbReference type="InterPro" id="IPR044066">
    <property type="entry name" value="TRIAD_supradom"/>
</dbReference>
<evidence type="ECO:0000256" key="6">
    <source>
        <dbReference type="ARBA" id="ARBA00022771"/>
    </source>
</evidence>
<name>A0AAJ0BH61_9PEZI</name>
<dbReference type="Gene3D" id="1.20.120.1750">
    <property type="match status" value="1"/>
</dbReference>
<dbReference type="PANTHER" id="PTHR11685">
    <property type="entry name" value="RBR FAMILY RING FINGER AND IBR DOMAIN-CONTAINING"/>
    <property type="match status" value="1"/>
</dbReference>
<evidence type="ECO:0000256" key="9">
    <source>
        <dbReference type="PROSITE-ProRule" id="PRU00175"/>
    </source>
</evidence>
<dbReference type="InterPro" id="IPR013083">
    <property type="entry name" value="Znf_RING/FYVE/PHD"/>
</dbReference>
<keyword evidence="7" id="KW-0833">Ubl conjugation pathway</keyword>
<dbReference type="SUPFAM" id="SSF57850">
    <property type="entry name" value="RING/U-box"/>
    <property type="match status" value="2"/>
</dbReference>
<reference evidence="12" key="1">
    <citation type="submission" date="2023-06" db="EMBL/GenBank/DDBJ databases">
        <title>Genome-scale phylogeny and comparative genomics of the fungal order Sordariales.</title>
        <authorList>
            <consortium name="Lawrence Berkeley National Laboratory"/>
            <person name="Hensen N."/>
            <person name="Bonometti L."/>
            <person name="Westerberg I."/>
            <person name="Brannstrom I.O."/>
            <person name="Guillou S."/>
            <person name="Cros-Aarteil S."/>
            <person name="Calhoun S."/>
            <person name="Haridas S."/>
            <person name="Kuo A."/>
            <person name="Mondo S."/>
            <person name="Pangilinan J."/>
            <person name="Riley R."/>
            <person name="Labutti K."/>
            <person name="Andreopoulos B."/>
            <person name="Lipzen A."/>
            <person name="Chen C."/>
            <person name="Yanf M."/>
            <person name="Daum C."/>
            <person name="Ng V."/>
            <person name="Clum A."/>
            <person name="Steindorff A."/>
            <person name="Ohm R."/>
            <person name="Martin F."/>
            <person name="Silar P."/>
            <person name="Natvig D."/>
            <person name="Lalanne C."/>
            <person name="Gautier V."/>
            <person name="Ament-Velasquez S.L."/>
            <person name="Kruys A."/>
            <person name="Hutchinson M.I."/>
            <person name="Powell A.J."/>
            <person name="Barry K."/>
            <person name="Miller A.N."/>
            <person name="Grigoriev I.V."/>
            <person name="Debuchy R."/>
            <person name="Gladieux P."/>
            <person name="Thoren M.H."/>
            <person name="Johannesson H."/>
        </authorList>
    </citation>
    <scope>NUCLEOTIDE SEQUENCE</scope>
    <source>
        <strain evidence="12">PSN4</strain>
    </source>
</reference>
<evidence type="ECO:0000259" key="11">
    <source>
        <dbReference type="PROSITE" id="PS51873"/>
    </source>
</evidence>
<evidence type="ECO:0000313" key="13">
    <source>
        <dbReference type="Proteomes" id="UP001239445"/>
    </source>
</evidence>
<comment type="caution">
    <text evidence="12">The sequence shown here is derived from an EMBL/GenBank/DDBJ whole genome shotgun (WGS) entry which is preliminary data.</text>
</comment>
<gene>
    <name evidence="12" type="ORF">QBC47DRAFT_134021</name>
</gene>
<dbReference type="CDD" id="cd22584">
    <property type="entry name" value="Rcat_RBR_unk"/>
    <property type="match status" value="1"/>
</dbReference>
<keyword evidence="6 9" id="KW-0863">Zinc-finger</keyword>
<keyword evidence="13" id="KW-1185">Reference proteome</keyword>
<dbReference type="InterPro" id="IPR002867">
    <property type="entry name" value="IBR_dom"/>
</dbReference>
<evidence type="ECO:0000313" key="12">
    <source>
        <dbReference type="EMBL" id="KAK1758198.1"/>
    </source>
</evidence>
<evidence type="ECO:0000256" key="3">
    <source>
        <dbReference type="ARBA" id="ARBA00022679"/>
    </source>
</evidence>
<dbReference type="GO" id="GO:0008270">
    <property type="term" value="F:zinc ion binding"/>
    <property type="evidence" value="ECO:0007669"/>
    <property type="project" value="UniProtKB-KW"/>
</dbReference>
<keyword evidence="3" id="KW-0808">Transferase</keyword>
<evidence type="ECO:0000256" key="7">
    <source>
        <dbReference type="ARBA" id="ARBA00022786"/>
    </source>
</evidence>
<evidence type="ECO:0000256" key="8">
    <source>
        <dbReference type="ARBA" id="ARBA00022833"/>
    </source>
</evidence>
<dbReference type="SMART" id="SM00647">
    <property type="entry name" value="IBR"/>
    <property type="match status" value="2"/>
</dbReference>
<keyword evidence="4" id="KW-0479">Metal-binding</keyword>
<dbReference type="PROSITE" id="PS51873">
    <property type="entry name" value="TRIAD"/>
    <property type="match status" value="1"/>
</dbReference>
<evidence type="ECO:0000259" key="10">
    <source>
        <dbReference type="PROSITE" id="PS50089"/>
    </source>
</evidence>
<evidence type="ECO:0000256" key="5">
    <source>
        <dbReference type="ARBA" id="ARBA00022737"/>
    </source>
</evidence>
<feature type="domain" description="RING-type" evidence="10">
    <location>
        <begin position="16"/>
        <end position="60"/>
    </location>
</feature>
<sequence length="207" mass="24372">MSCPPTRRREEDRYECTICCESIEVSRIIWLDCGHGHCDECLREYVRFSVRQLFFRPAQCCRKDIRPGLLRHVLLNSSDEMIAYRKLLDEFQAPDRVYCANAKCGAFIPRALWHGKKASCRVCRVNTCINCNGRFHFTACKEPVYRNIYADKAFQKLRKMMGWQRCPRCRRVIEKNQGCNHMSCVCGCEFCYLCGRDYFSDHDCRSV</sequence>
<proteinExistence type="predicted"/>
<dbReference type="GO" id="GO:0016567">
    <property type="term" value="P:protein ubiquitination"/>
    <property type="evidence" value="ECO:0007669"/>
    <property type="project" value="InterPro"/>
</dbReference>
<dbReference type="Pfam" id="PF01485">
    <property type="entry name" value="IBR"/>
    <property type="match status" value="2"/>
</dbReference>
<protein>
    <recommendedName>
        <fullName evidence="2">RBR-type E3 ubiquitin transferase</fullName>
        <ecNumber evidence="2">2.3.2.31</ecNumber>
    </recommendedName>
</protein>
<dbReference type="PROSITE" id="PS50089">
    <property type="entry name" value="ZF_RING_2"/>
    <property type="match status" value="1"/>
</dbReference>
<dbReference type="Gene3D" id="3.30.40.10">
    <property type="entry name" value="Zinc/RING finger domain, C3HC4 (zinc finger)"/>
    <property type="match status" value="1"/>
</dbReference>
<keyword evidence="8" id="KW-0862">Zinc</keyword>
<evidence type="ECO:0000256" key="2">
    <source>
        <dbReference type="ARBA" id="ARBA00012251"/>
    </source>
</evidence>
<dbReference type="GO" id="GO:0061630">
    <property type="term" value="F:ubiquitin protein ligase activity"/>
    <property type="evidence" value="ECO:0007669"/>
    <property type="project" value="UniProtKB-EC"/>
</dbReference>
<dbReference type="AlphaFoldDB" id="A0AAJ0BH61"/>
<dbReference type="EC" id="2.3.2.31" evidence="2"/>
<dbReference type="InterPro" id="IPR001841">
    <property type="entry name" value="Znf_RING"/>
</dbReference>
<dbReference type="EMBL" id="MU839829">
    <property type="protein sequence ID" value="KAK1758198.1"/>
    <property type="molecule type" value="Genomic_DNA"/>
</dbReference>
<evidence type="ECO:0000256" key="4">
    <source>
        <dbReference type="ARBA" id="ARBA00022723"/>
    </source>
</evidence>
<organism evidence="12 13">
    <name type="scientific">Echria macrotheca</name>
    <dbReference type="NCBI Taxonomy" id="438768"/>
    <lineage>
        <taxon>Eukaryota</taxon>
        <taxon>Fungi</taxon>
        <taxon>Dikarya</taxon>
        <taxon>Ascomycota</taxon>
        <taxon>Pezizomycotina</taxon>
        <taxon>Sordariomycetes</taxon>
        <taxon>Sordariomycetidae</taxon>
        <taxon>Sordariales</taxon>
        <taxon>Schizotheciaceae</taxon>
        <taxon>Echria</taxon>
    </lineage>
</organism>
<comment type="catalytic activity">
    <reaction evidence="1">
        <text>[E2 ubiquitin-conjugating enzyme]-S-ubiquitinyl-L-cysteine + [acceptor protein]-L-lysine = [E2 ubiquitin-conjugating enzyme]-L-cysteine + [acceptor protein]-N(6)-ubiquitinyl-L-lysine.</text>
        <dbReference type="EC" id="2.3.2.31"/>
    </reaction>
</comment>
<evidence type="ECO:0000256" key="1">
    <source>
        <dbReference type="ARBA" id="ARBA00001798"/>
    </source>
</evidence>
<dbReference type="InterPro" id="IPR031127">
    <property type="entry name" value="E3_UB_ligase_RBR"/>
</dbReference>
<keyword evidence="5" id="KW-0677">Repeat</keyword>
<accession>A0AAJ0BH61</accession>